<organism evidence="2 3">
    <name type="scientific">Candidatus Amesbacteria bacterium RIFCSPHIGHO2_01_FULL_48_32b</name>
    <dbReference type="NCBI Taxonomy" id="1797253"/>
    <lineage>
        <taxon>Bacteria</taxon>
        <taxon>Candidatus Amesiibacteriota</taxon>
    </lineage>
</organism>
<dbReference type="EMBL" id="MEXH01000006">
    <property type="protein sequence ID" value="OGC92829.1"/>
    <property type="molecule type" value="Genomic_DNA"/>
</dbReference>
<dbReference type="Pfam" id="PF09903">
    <property type="entry name" value="DUF2130"/>
    <property type="match status" value="1"/>
</dbReference>
<sequence length="356" mass="41701">MIQVVKCPKCGEEVEISQAMEHEMMEKVKTVERQRYEDEMRKRVKEIEDEERNRNKKYIDELTEKERILRTLKRRDEERSLEMEKKLAEAEEKIRLEAKKKAEEEQNLKVLELQKQLGDALKVNDELKHKLQQGSQQTQGEVLELELEGLLKKEFPNDRIMGVAKGMRGADVTEELIDKYGRKFATILWEGKNAKWSEGWIDKLREDKRQTGADEAVLVSVNLPDNVRNFGFRNGVWVSGRETVLGLAWALRKGLWEAFMLKLAGEGRKEKADIMYEYVTGVEFKHRVEGIVEAFNNLMEDLEKEKRWFALKWARQEKEIRKIVDNTHGMYGEMQGMSGRALGEIKMLTEYGQSNE</sequence>
<dbReference type="AlphaFoldDB" id="A0A1F4YFS5"/>
<dbReference type="InterPro" id="IPR019219">
    <property type="entry name" value="DUF2130"/>
</dbReference>
<evidence type="ECO:0000313" key="2">
    <source>
        <dbReference type="EMBL" id="OGC92829.1"/>
    </source>
</evidence>
<accession>A0A1F4YFS5</accession>
<dbReference type="Proteomes" id="UP000178176">
    <property type="component" value="Unassembled WGS sequence"/>
</dbReference>
<keyword evidence="1" id="KW-0175">Coiled coil</keyword>
<evidence type="ECO:0000256" key="1">
    <source>
        <dbReference type="SAM" id="Coils"/>
    </source>
</evidence>
<feature type="coiled-coil region" evidence="1">
    <location>
        <begin position="33"/>
        <end position="130"/>
    </location>
</feature>
<name>A0A1F4YFS5_9BACT</name>
<comment type="caution">
    <text evidence="2">The sequence shown here is derived from an EMBL/GenBank/DDBJ whole genome shotgun (WGS) entry which is preliminary data.</text>
</comment>
<gene>
    <name evidence="2" type="ORF">A2876_02095</name>
</gene>
<proteinExistence type="predicted"/>
<protein>
    <recommendedName>
        <fullName evidence="4">DUF2130 domain-containing protein</fullName>
    </recommendedName>
</protein>
<reference evidence="2 3" key="1">
    <citation type="journal article" date="2016" name="Nat. Commun.">
        <title>Thousands of microbial genomes shed light on interconnected biogeochemical processes in an aquifer system.</title>
        <authorList>
            <person name="Anantharaman K."/>
            <person name="Brown C.T."/>
            <person name="Hug L.A."/>
            <person name="Sharon I."/>
            <person name="Castelle C.J."/>
            <person name="Probst A.J."/>
            <person name="Thomas B.C."/>
            <person name="Singh A."/>
            <person name="Wilkins M.J."/>
            <person name="Karaoz U."/>
            <person name="Brodie E.L."/>
            <person name="Williams K.H."/>
            <person name="Hubbard S.S."/>
            <person name="Banfield J.F."/>
        </authorList>
    </citation>
    <scope>NUCLEOTIDE SEQUENCE [LARGE SCALE GENOMIC DNA]</scope>
</reference>
<evidence type="ECO:0008006" key="4">
    <source>
        <dbReference type="Google" id="ProtNLM"/>
    </source>
</evidence>
<evidence type="ECO:0000313" key="3">
    <source>
        <dbReference type="Proteomes" id="UP000178176"/>
    </source>
</evidence>